<dbReference type="Gene3D" id="3.15.20.10">
    <property type="entry name" value="Bactericidal permeability-increasing protein, domain 2"/>
    <property type="match status" value="1"/>
</dbReference>
<dbReference type="OrthoDB" id="10255543at2759"/>
<evidence type="ECO:0000256" key="7">
    <source>
        <dbReference type="SAM" id="Phobius"/>
    </source>
</evidence>
<feature type="domain" description="Lipid-binding serum glycoprotein C-terminal" evidence="9">
    <location>
        <begin position="301"/>
        <end position="506"/>
    </location>
</feature>
<comment type="caution">
    <text evidence="10">The sequence shown here is derived from an EMBL/GenBank/DDBJ whole genome shotgun (WGS) entry which is preliminary data.</text>
</comment>
<dbReference type="InterPro" id="IPR017943">
    <property type="entry name" value="Bactericidal_perm-incr_a/b_dom"/>
</dbReference>
<keyword evidence="11" id="KW-1185">Reference proteome</keyword>
<dbReference type="SMART" id="SM00328">
    <property type="entry name" value="BPI1"/>
    <property type="match status" value="1"/>
</dbReference>
<evidence type="ECO:0000256" key="5">
    <source>
        <dbReference type="ARBA" id="ARBA00023180"/>
    </source>
</evidence>
<sequence>MAIPIFSDGIPVRIIFGVFLWSRNSGRRKTKLLIIQLMKTMKLYIICVVFIVSLAEAKNPGLKTRITDAGLTYASQVAIEQLSKSAKGQKIPDQSGRSGDVSYELSNVVIDSFSNPSSSITVTADGLNWKSDGLGLSITGHFHYKYHGIIPISDSGNIDVSVSRVNFNVGISLGVDGTGRPKIASSGCSCGIGSLDVHFHGGAAWIYNLFKGVVEDALKKQLNGQLCTIIDKAVNTDASQALAKLKVTVDIAKMFMLDYRFISKPAFNPGHFLETYHKGEVYWTDSMTEAPFDPPSMPSISSTNKMFYISMSDYVFNSLAYEAQIHKMLQYNLTQKDLPAKERGFLNTTCVGTPCIGQVIPQIGKKYPNREVAMSMSSDFSPNMSVSNGKVNVLGGGTINMFTVQGDTFLLTLNATMTASVLLNVKSEKIYGSISDMKLKLHVVKSNVGQISDTVLNFIANTAIIAFAEPQLNKLGSNGIPLPVTNNVHFVNTEVTLVKDTLMIGTDLKYQ</sequence>
<dbReference type="Proteomes" id="UP000596742">
    <property type="component" value="Unassembled WGS sequence"/>
</dbReference>
<evidence type="ECO:0000313" key="10">
    <source>
        <dbReference type="EMBL" id="VDI31206.1"/>
    </source>
</evidence>
<evidence type="ECO:0000256" key="2">
    <source>
        <dbReference type="ARBA" id="ARBA00007292"/>
    </source>
</evidence>
<evidence type="ECO:0000313" key="11">
    <source>
        <dbReference type="Proteomes" id="UP000596742"/>
    </source>
</evidence>
<dbReference type="InterPro" id="IPR030675">
    <property type="entry name" value="BPI/LBP"/>
</dbReference>
<protein>
    <submittedName>
        <fullName evidence="10">Lipopolysaccharide-binding protein</fullName>
    </submittedName>
</protein>
<accession>A0A8B6E9N0</accession>
<dbReference type="InterPro" id="IPR032942">
    <property type="entry name" value="BPI/LBP/Plunc"/>
</dbReference>
<dbReference type="EMBL" id="UYJE01004767">
    <property type="protein sequence ID" value="VDI31206.1"/>
    <property type="molecule type" value="Genomic_DNA"/>
</dbReference>
<dbReference type="PANTHER" id="PTHR10504">
    <property type="entry name" value="BACTERICIDAL PERMEABILITY-INCREASING BPI PROTEIN-RELATED"/>
    <property type="match status" value="1"/>
</dbReference>
<dbReference type="Pfam" id="PF02886">
    <property type="entry name" value="LBP_BPI_CETP_C"/>
    <property type="match status" value="1"/>
</dbReference>
<dbReference type="InterPro" id="IPR017942">
    <property type="entry name" value="Lipid-bd_serum_glycop_N"/>
</dbReference>
<dbReference type="FunFam" id="3.15.10.10:FF:000001">
    <property type="entry name" value="phospholipid transfer protein-like"/>
    <property type="match status" value="1"/>
</dbReference>
<comment type="subcellular location">
    <subcellularLocation>
        <location evidence="1">Secreted</location>
    </subcellularLocation>
</comment>
<keyword evidence="7" id="KW-0812">Transmembrane</keyword>
<keyword evidence="7" id="KW-1133">Transmembrane helix</keyword>
<organism evidence="10 11">
    <name type="scientific">Mytilus galloprovincialis</name>
    <name type="common">Mediterranean mussel</name>
    <dbReference type="NCBI Taxonomy" id="29158"/>
    <lineage>
        <taxon>Eukaryota</taxon>
        <taxon>Metazoa</taxon>
        <taxon>Spiralia</taxon>
        <taxon>Lophotrochozoa</taxon>
        <taxon>Mollusca</taxon>
        <taxon>Bivalvia</taxon>
        <taxon>Autobranchia</taxon>
        <taxon>Pteriomorphia</taxon>
        <taxon>Mytilida</taxon>
        <taxon>Mytiloidea</taxon>
        <taxon>Mytilidae</taxon>
        <taxon>Mytilinae</taxon>
        <taxon>Mytilus</taxon>
    </lineage>
</organism>
<dbReference type="Pfam" id="PF01273">
    <property type="entry name" value="LBP_BPI_CETP"/>
    <property type="match status" value="1"/>
</dbReference>
<feature type="disulfide bond" evidence="6">
    <location>
        <begin position="188"/>
        <end position="227"/>
    </location>
</feature>
<evidence type="ECO:0000256" key="3">
    <source>
        <dbReference type="ARBA" id="ARBA00022525"/>
    </source>
</evidence>
<dbReference type="SUPFAM" id="SSF55394">
    <property type="entry name" value="Bactericidal permeability-increasing protein, BPI"/>
    <property type="match status" value="2"/>
</dbReference>
<keyword evidence="7" id="KW-0472">Membrane</keyword>
<feature type="transmembrane region" description="Helical" evidence="7">
    <location>
        <begin position="32"/>
        <end position="55"/>
    </location>
</feature>
<comment type="similarity">
    <text evidence="2">Belongs to the BPI/LBP/Plunc superfamily. BPI/LBP family.</text>
</comment>
<evidence type="ECO:0000256" key="1">
    <source>
        <dbReference type="ARBA" id="ARBA00004613"/>
    </source>
</evidence>
<dbReference type="AlphaFoldDB" id="A0A8B6E9N0"/>
<proteinExistence type="inferred from homology"/>
<evidence type="ECO:0000256" key="4">
    <source>
        <dbReference type="ARBA" id="ARBA00023157"/>
    </source>
</evidence>
<dbReference type="PANTHER" id="PTHR10504:SF131">
    <property type="entry name" value="BPI2 DOMAIN-CONTAINING PROTEIN"/>
    <property type="match status" value="1"/>
</dbReference>
<dbReference type="GO" id="GO:0005615">
    <property type="term" value="C:extracellular space"/>
    <property type="evidence" value="ECO:0007669"/>
    <property type="project" value="InterPro"/>
</dbReference>
<keyword evidence="4 6" id="KW-1015">Disulfide bond</keyword>
<keyword evidence="3" id="KW-0964">Secreted</keyword>
<gene>
    <name evidence="10" type="ORF">MGAL_10B017390</name>
</gene>
<dbReference type="SMART" id="SM00329">
    <property type="entry name" value="BPI2"/>
    <property type="match status" value="1"/>
</dbReference>
<evidence type="ECO:0000259" key="8">
    <source>
        <dbReference type="SMART" id="SM00328"/>
    </source>
</evidence>
<dbReference type="PIRSF" id="PIRSF002417">
    <property type="entry name" value="Lipid_binding_protein"/>
    <property type="match status" value="1"/>
</dbReference>
<keyword evidence="5" id="KW-0325">Glycoprotein</keyword>
<evidence type="ECO:0000259" key="9">
    <source>
        <dbReference type="SMART" id="SM00329"/>
    </source>
</evidence>
<reference evidence="10" key="1">
    <citation type="submission" date="2018-11" db="EMBL/GenBank/DDBJ databases">
        <authorList>
            <person name="Alioto T."/>
            <person name="Alioto T."/>
        </authorList>
    </citation>
    <scope>NUCLEOTIDE SEQUENCE</scope>
</reference>
<dbReference type="InterPro" id="IPR001124">
    <property type="entry name" value="Lipid-bd_serum_glycop_C"/>
</dbReference>
<dbReference type="GO" id="GO:0008289">
    <property type="term" value="F:lipid binding"/>
    <property type="evidence" value="ECO:0007669"/>
    <property type="project" value="InterPro"/>
</dbReference>
<evidence type="ECO:0000256" key="6">
    <source>
        <dbReference type="PIRSR" id="PIRSR002417-50"/>
    </source>
</evidence>
<name>A0A8B6E9N0_MYTGA</name>
<dbReference type="Gene3D" id="3.15.10.10">
    <property type="entry name" value="Bactericidal permeability-increasing protein, domain 1"/>
    <property type="match status" value="1"/>
</dbReference>
<feature type="domain" description="Lipid-binding serum glycoprotein N-terminal" evidence="8">
    <location>
        <begin position="65"/>
        <end position="286"/>
    </location>
</feature>